<dbReference type="PANTHER" id="PTHR43297">
    <property type="entry name" value="OLIGOPEPTIDE TRANSPORT ATP-BINDING PROTEIN APPD"/>
    <property type="match status" value="1"/>
</dbReference>
<dbReference type="InterPro" id="IPR003593">
    <property type="entry name" value="AAA+_ATPase"/>
</dbReference>
<dbReference type="Proteomes" id="UP000278398">
    <property type="component" value="Unassembled WGS sequence"/>
</dbReference>
<keyword evidence="3" id="KW-0813">Transport</keyword>
<dbReference type="Pfam" id="PF00005">
    <property type="entry name" value="ABC_tran"/>
    <property type="match status" value="1"/>
</dbReference>
<dbReference type="CDD" id="cd03257">
    <property type="entry name" value="ABC_NikE_OppD_transporters"/>
    <property type="match status" value="1"/>
</dbReference>
<evidence type="ECO:0000256" key="3">
    <source>
        <dbReference type="ARBA" id="ARBA00022448"/>
    </source>
</evidence>
<dbReference type="AlphaFoldDB" id="A0A429YV23"/>
<keyword evidence="6 9" id="KW-0067">ATP-binding</keyword>
<protein>
    <submittedName>
        <fullName evidence="9">ABC transporter ATP-binding protein</fullName>
    </submittedName>
</protein>
<dbReference type="SMART" id="SM00382">
    <property type="entry name" value="AAA"/>
    <property type="match status" value="1"/>
</dbReference>
<keyword evidence="5" id="KW-0547">Nucleotide-binding</keyword>
<proteinExistence type="inferred from homology"/>
<dbReference type="GO" id="GO:0005886">
    <property type="term" value="C:plasma membrane"/>
    <property type="evidence" value="ECO:0007669"/>
    <property type="project" value="UniProtKB-SubCell"/>
</dbReference>
<dbReference type="OrthoDB" id="9815712at2"/>
<dbReference type="InterPro" id="IPR027417">
    <property type="entry name" value="P-loop_NTPase"/>
</dbReference>
<dbReference type="Gene3D" id="3.40.50.300">
    <property type="entry name" value="P-loop containing nucleotide triphosphate hydrolases"/>
    <property type="match status" value="1"/>
</dbReference>
<dbReference type="PANTHER" id="PTHR43297:SF2">
    <property type="entry name" value="DIPEPTIDE TRANSPORT ATP-BINDING PROTEIN DPPD"/>
    <property type="match status" value="1"/>
</dbReference>
<evidence type="ECO:0000259" key="8">
    <source>
        <dbReference type="PROSITE" id="PS50893"/>
    </source>
</evidence>
<dbReference type="FunFam" id="3.40.50.300:FF:000016">
    <property type="entry name" value="Oligopeptide ABC transporter ATP-binding component"/>
    <property type="match status" value="1"/>
</dbReference>
<dbReference type="GO" id="GO:0005524">
    <property type="term" value="F:ATP binding"/>
    <property type="evidence" value="ECO:0007669"/>
    <property type="project" value="UniProtKB-KW"/>
</dbReference>
<dbReference type="PROSITE" id="PS50893">
    <property type="entry name" value="ABC_TRANSPORTER_2"/>
    <property type="match status" value="1"/>
</dbReference>
<dbReference type="InterPro" id="IPR050388">
    <property type="entry name" value="ABC_Ni/Peptide_Import"/>
</dbReference>
<comment type="similarity">
    <text evidence="2">Belongs to the ABC transporter superfamily.</text>
</comment>
<sequence length="296" mass="31854">MTAPTLAIRDLTLGFRGWAGQVDVLHGISLHIMKGERVALVGESGSGKSVTARIVLGLLQQLKTARIGGLVAFEGQDLSTLSARQRHALRGTRMSMIFQDPTSSLNPVYRIGSQFHEVLKRAEPGISAADARRKAQAALADVAIPDPARALDSYSFQLSGGMNQRVMIAMALANEPSLLIADEPGTALDVTVQAQTLSLMRALVEKHHTSVLFISHNLGVVREFADRVYVIYKGRIVEHGRSADLFADPRHPYTRALLSAVPRITGGGIPEIDDVSESYFAPMVVHEGCGEPGEVG</sequence>
<name>A0A429YV23_9HYPH</name>
<dbReference type="SUPFAM" id="SSF52540">
    <property type="entry name" value="P-loop containing nucleoside triphosphate hydrolases"/>
    <property type="match status" value="1"/>
</dbReference>
<dbReference type="Pfam" id="PF08352">
    <property type="entry name" value="oligo_HPY"/>
    <property type="match status" value="1"/>
</dbReference>
<reference evidence="9 10" key="1">
    <citation type="submission" date="2018-12" db="EMBL/GenBank/DDBJ databases">
        <title>Mesorhizobium carbonis sp. nov., isolated from coal mine water.</title>
        <authorList>
            <person name="Xin W."/>
            <person name="Xu Z."/>
            <person name="Xiang F."/>
            <person name="Zhang J."/>
            <person name="Xi L."/>
            <person name="Liu J."/>
        </authorList>
    </citation>
    <scope>NUCLEOTIDE SEQUENCE [LARGE SCALE GENOMIC DNA]</scope>
    <source>
        <strain evidence="9 10">B2.3</strain>
    </source>
</reference>
<evidence type="ECO:0000313" key="10">
    <source>
        <dbReference type="Proteomes" id="UP000278398"/>
    </source>
</evidence>
<dbReference type="EMBL" id="RWKW01000057">
    <property type="protein sequence ID" value="RST85290.1"/>
    <property type="molecule type" value="Genomic_DNA"/>
</dbReference>
<dbReference type="InterPro" id="IPR013563">
    <property type="entry name" value="Oligopep_ABC_C"/>
</dbReference>
<accession>A0A429YV23</accession>
<evidence type="ECO:0000313" key="9">
    <source>
        <dbReference type="EMBL" id="RST85290.1"/>
    </source>
</evidence>
<evidence type="ECO:0000256" key="2">
    <source>
        <dbReference type="ARBA" id="ARBA00005417"/>
    </source>
</evidence>
<keyword evidence="10" id="KW-1185">Reference proteome</keyword>
<evidence type="ECO:0000256" key="5">
    <source>
        <dbReference type="ARBA" id="ARBA00022741"/>
    </source>
</evidence>
<dbReference type="InterPro" id="IPR003439">
    <property type="entry name" value="ABC_transporter-like_ATP-bd"/>
</dbReference>
<evidence type="ECO:0000256" key="7">
    <source>
        <dbReference type="ARBA" id="ARBA00023136"/>
    </source>
</evidence>
<evidence type="ECO:0000256" key="4">
    <source>
        <dbReference type="ARBA" id="ARBA00022475"/>
    </source>
</evidence>
<organism evidence="9 10">
    <name type="scientific">Aquibium carbonis</name>
    <dbReference type="NCBI Taxonomy" id="2495581"/>
    <lineage>
        <taxon>Bacteria</taxon>
        <taxon>Pseudomonadati</taxon>
        <taxon>Pseudomonadota</taxon>
        <taxon>Alphaproteobacteria</taxon>
        <taxon>Hyphomicrobiales</taxon>
        <taxon>Phyllobacteriaceae</taxon>
        <taxon>Aquibium</taxon>
    </lineage>
</organism>
<dbReference type="GO" id="GO:0015833">
    <property type="term" value="P:peptide transport"/>
    <property type="evidence" value="ECO:0007669"/>
    <property type="project" value="InterPro"/>
</dbReference>
<dbReference type="RefSeq" id="WP_126701001.1">
    <property type="nucleotide sequence ID" value="NZ_RWKW01000057.1"/>
</dbReference>
<evidence type="ECO:0000256" key="1">
    <source>
        <dbReference type="ARBA" id="ARBA00004417"/>
    </source>
</evidence>
<feature type="domain" description="ABC transporter" evidence="8">
    <location>
        <begin position="8"/>
        <end position="258"/>
    </location>
</feature>
<dbReference type="GO" id="GO:0016887">
    <property type="term" value="F:ATP hydrolysis activity"/>
    <property type="evidence" value="ECO:0007669"/>
    <property type="project" value="InterPro"/>
</dbReference>
<comment type="caution">
    <text evidence="9">The sequence shown here is derived from an EMBL/GenBank/DDBJ whole genome shotgun (WGS) entry which is preliminary data.</text>
</comment>
<evidence type="ECO:0000256" key="6">
    <source>
        <dbReference type="ARBA" id="ARBA00022840"/>
    </source>
</evidence>
<keyword evidence="4" id="KW-1003">Cell membrane</keyword>
<comment type="subcellular location">
    <subcellularLocation>
        <location evidence="1">Cell inner membrane</location>
        <topology evidence="1">Peripheral membrane protein</topology>
    </subcellularLocation>
</comment>
<dbReference type="GO" id="GO:0055085">
    <property type="term" value="P:transmembrane transport"/>
    <property type="evidence" value="ECO:0007669"/>
    <property type="project" value="UniProtKB-ARBA"/>
</dbReference>
<gene>
    <name evidence="9" type="ORF">EJC49_16300</name>
</gene>
<keyword evidence="7" id="KW-0472">Membrane</keyword>